<name>A0A1A8YLG9_PLAOA</name>
<dbReference type="AlphaFoldDB" id="A0A1A8YLG9"/>
<proteinExistence type="predicted"/>
<organism evidence="1 2">
    <name type="scientific">Plasmodium ovale wallikeri</name>
    <dbReference type="NCBI Taxonomy" id="864142"/>
    <lineage>
        <taxon>Eukaryota</taxon>
        <taxon>Sar</taxon>
        <taxon>Alveolata</taxon>
        <taxon>Apicomplexa</taxon>
        <taxon>Aconoidasida</taxon>
        <taxon>Haemosporida</taxon>
        <taxon>Plasmodiidae</taxon>
        <taxon>Plasmodium</taxon>
        <taxon>Plasmodium (Plasmodium)</taxon>
    </lineage>
</organism>
<protein>
    <submittedName>
        <fullName evidence="1">Uncharacterized protein</fullName>
    </submittedName>
</protein>
<reference evidence="2" key="1">
    <citation type="submission" date="2016-05" db="EMBL/GenBank/DDBJ databases">
        <authorList>
            <person name="Naeem Raeece"/>
        </authorList>
    </citation>
    <scope>NUCLEOTIDE SEQUENCE [LARGE SCALE GENOMIC DNA]</scope>
</reference>
<gene>
    <name evidence="1" type="ORF">POVWA1_011760</name>
</gene>
<evidence type="ECO:0000313" key="1">
    <source>
        <dbReference type="EMBL" id="SBT32366.1"/>
    </source>
</evidence>
<dbReference type="EMBL" id="FLRD01000037">
    <property type="protein sequence ID" value="SBT32366.1"/>
    <property type="molecule type" value="Genomic_DNA"/>
</dbReference>
<sequence>MQLVNEASALCEKYDCVEEGGITTAKYHGMLSKRDVSPMRNFLKNGQSEKKRLYAETIKRRFYHERKYLIKKRAHVALAAVVTVERTAQSLCRFPTSAFEITFLISIYPQLSILARVNPCICDSNGVFEGPIKFYVSAWSGLQSTNSLEFSEVYRNNYIILPFEKGEKEKKKKKKTQQERGIYS</sequence>
<dbReference type="Proteomes" id="UP000078555">
    <property type="component" value="Unassembled WGS sequence"/>
</dbReference>
<keyword evidence="2" id="KW-1185">Reference proteome</keyword>
<evidence type="ECO:0000313" key="2">
    <source>
        <dbReference type="Proteomes" id="UP000078555"/>
    </source>
</evidence>
<accession>A0A1A8YLG9</accession>